<protein>
    <recommendedName>
        <fullName evidence="5">Extracellular membrane protein CFEM domain-containing protein</fullName>
    </recommendedName>
</protein>
<keyword evidence="4" id="KW-1185">Reference proteome</keyword>
<feature type="region of interest" description="Disordered" evidence="1">
    <location>
        <begin position="313"/>
        <end position="333"/>
    </location>
</feature>
<dbReference type="AlphaFoldDB" id="A0A7U2I4P2"/>
<evidence type="ECO:0000313" key="4">
    <source>
        <dbReference type="Proteomes" id="UP000663193"/>
    </source>
</evidence>
<dbReference type="EMBL" id="CP069031">
    <property type="protein sequence ID" value="QRC99297.1"/>
    <property type="molecule type" value="Genomic_DNA"/>
</dbReference>
<evidence type="ECO:0008006" key="5">
    <source>
        <dbReference type="Google" id="ProtNLM"/>
    </source>
</evidence>
<evidence type="ECO:0000313" key="3">
    <source>
        <dbReference type="EMBL" id="QRC99297.1"/>
    </source>
</evidence>
<feature type="chain" id="PRO_5030768783" description="Extracellular membrane protein CFEM domain-containing protein" evidence="2">
    <location>
        <begin position="17"/>
        <end position="333"/>
    </location>
</feature>
<keyword evidence="2" id="KW-0732">Signal</keyword>
<organism evidence="3 4">
    <name type="scientific">Phaeosphaeria nodorum (strain SN15 / ATCC MYA-4574 / FGSC 10173)</name>
    <name type="common">Glume blotch fungus</name>
    <name type="synonym">Parastagonospora nodorum</name>
    <dbReference type="NCBI Taxonomy" id="321614"/>
    <lineage>
        <taxon>Eukaryota</taxon>
        <taxon>Fungi</taxon>
        <taxon>Dikarya</taxon>
        <taxon>Ascomycota</taxon>
        <taxon>Pezizomycotina</taxon>
        <taxon>Dothideomycetes</taxon>
        <taxon>Pleosporomycetidae</taxon>
        <taxon>Pleosporales</taxon>
        <taxon>Pleosporineae</taxon>
        <taxon>Phaeosphaeriaceae</taxon>
        <taxon>Parastagonospora</taxon>
    </lineage>
</organism>
<gene>
    <name evidence="3" type="ORF">JI435_066260</name>
</gene>
<dbReference type="Proteomes" id="UP000663193">
    <property type="component" value="Chromosome 9"/>
</dbReference>
<accession>A0A7U2I4P2</accession>
<reference evidence="4" key="1">
    <citation type="journal article" date="2021" name="BMC Genomics">
        <title>Chromosome-level genome assembly and manually-curated proteome of model necrotroph Parastagonospora nodorum Sn15 reveals a genome-wide trove of candidate effector homologs, and redundancy of virulence-related functions within an accessory chromosome.</title>
        <authorList>
            <person name="Bertazzoni S."/>
            <person name="Jones D.A.B."/>
            <person name="Phan H.T."/>
            <person name="Tan K.-C."/>
            <person name="Hane J.K."/>
        </authorList>
    </citation>
    <scope>NUCLEOTIDE SEQUENCE [LARGE SCALE GENOMIC DNA]</scope>
    <source>
        <strain evidence="4">SN15 / ATCC MYA-4574 / FGSC 10173)</strain>
    </source>
</reference>
<dbReference type="OrthoDB" id="10539173at2759"/>
<feature type="signal peptide" evidence="2">
    <location>
        <begin position="1"/>
        <end position="16"/>
    </location>
</feature>
<proteinExistence type="predicted"/>
<dbReference type="VEuPathDB" id="FungiDB:JI435_066260"/>
<evidence type="ECO:0000256" key="2">
    <source>
        <dbReference type="SAM" id="SignalP"/>
    </source>
</evidence>
<name>A0A7U2I4P2_PHANO</name>
<evidence type="ECO:0000256" key="1">
    <source>
        <dbReference type="SAM" id="MobiDB-lite"/>
    </source>
</evidence>
<sequence>MYRSIFPFLLVTLAVAAPTYPDLDLFPKCKATNDPVYYAAQHLKGNPNGLKYCLEKILKVTPITRTVVIGATKTAMTTNTAENLVTVTGGELGGTVTVTAAPVSVSETETITQTTTTSSDVCPAPTVAPVKRFLKGNHGDCPNAPILGFACELLSYACNCLTIPAPTVTSTVTSTNAITATVTQTIDVTTAIPTIVTETPTITGTETVTSTVTTCVAPARPTANTCSPATTCGNVNFCTGSDTCICLMGSAGISACGNIALDQGCGAQQPCTVDTDCGPTDICITACCDTKICYATSGCANLVAPSRLFRKEAQAGGQRELPPSFRPQGDQGI</sequence>